<protein>
    <submittedName>
        <fullName evidence="9">Uncharacterized protein</fullName>
    </submittedName>
</protein>
<evidence type="ECO:0000256" key="6">
    <source>
        <dbReference type="ARBA" id="ARBA00023034"/>
    </source>
</evidence>
<dbReference type="GO" id="GO:0046354">
    <property type="term" value="P:mannan biosynthetic process"/>
    <property type="evidence" value="ECO:0007669"/>
    <property type="project" value="TreeGrafter"/>
</dbReference>
<dbReference type="GO" id="GO:0000139">
    <property type="term" value="C:Golgi membrane"/>
    <property type="evidence" value="ECO:0007669"/>
    <property type="project" value="UniProtKB-SubCell"/>
</dbReference>
<evidence type="ECO:0000256" key="8">
    <source>
        <dbReference type="ARBA" id="ARBA00037847"/>
    </source>
</evidence>
<dbReference type="AlphaFoldDB" id="A0A833WL34"/>
<evidence type="ECO:0000256" key="4">
    <source>
        <dbReference type="ARBA" id="ARBA00022968"/>
    </source>
</evidence>
<keyword evidence="5" id="KW-1133">Transmembrane helix</keyword>
<name>A0A833WL34_PHYIN</name>
<evidence type="ECO:0000313" key="9">
    <source>
        <dbReference type="EMBL" id="KAF4040355.1"/>
    </source>
</evidence>
<organism evidence="9 10">
    <name type="scientific">Phytophthora infestans</name>
    <name type="common">Potato late blight agent</name>
    <name type="synonym">Botrytis infestans</name>
    <dbReference type="NCBI Taxonomy" id="4787"/>
    <lineage>
        <taxon>Eukaryota</taxon>
        <taxon>Sar</taxon>
        <taxon>Stramenopiles</taxon>
        <taxon>Oomycota</taxon>
        <taxon>Peronosporomycetes</taxon>
        <taxon>Peronosporales</taxon>
        <taxon>Peronosporaceae</taxon>
        <taxon>Phytophthora</taxon>
    </lineage>
</organism>
<dbReference type="Proteomes" id="UP000602510">
    <property type="component" value="Unassembled WGS sequence"/>
</dbReference>
<sequence length="138" mass="15977">MIATPPAAAGMVKQNQFCGMTMVQHDTKGEVVFRHRNGKKLSGAEDFSTNHTWGHLQTFIFPKEIMSVDDDPVHRNDFVKKHYKVNNFNGGNEFVKTRTCYGDRFMNSTHFRLTPWKALPWRNLEDTLLDYARDANQL</sequence>
<keyword evidence="7" id="KW-0472">Membrane</keyword>
<proteinExistence type="predicted"/>
<comment type="caution">
    <text evidence="9">The sequence shown here is derived from an EMBL/GenBank/DDBJ whole genome shotgun (WGS) entry which is preliminary data.</text>
</comment>
<accession>A0A833WL34</accession>
<dbReference type="EMBL" id="WSZM01000149">
    <property type="protein sequence ID" value="KAF4040355.1"/>
    <property type="molecule type" value="Genomic_DNA"/>
</dbReference>
<dbReference type="GO" id="GO:0000026">
    <property type="term" value="F:alpha-1,2-mannosyltransferase activity"/>
    <property type="evidence" value="ECO:0007669"/>
    <property type="project" value="TreeGrafter"/>
</dbReference>
<keyword evidence="6" id="KW-0333">Golgi apparatus</keyword>
<keyword evidence="10" id="KW-1185">Reference proteome</keyword>
<gene>
    <name evidence="9" type="ORF">GN244_ATG07550</name>
</gene>
<keyword evidence="4" id="KW-0735">Signal-anchor</keyword>
<comment type="subcellular location">
    <subcellularLocation>
        <location evidence="8">Endomembrane system</location>
        <topology evidence="8">Single-pass membrane protein</topology>
    </subcellularLocation>
    <subcellularLocation>
        <location evidence="1">Golgi apparatus membrane</location>
    </subcellularLocation>
    <subcellularLocation>
        <location evidence="2">Membrane</location>
        <topology evidence="2">Single-pass type II membrane protein</topology>
    </subcellularLocation>
</comment>
<evidence type="ECO:0000256" key="5">
    <source>
        <dbReference type="ARBA" id="ARBA00022989"/>
    </source>
</evidence>
<evidence type="ECO:0000256" key="2">
    <source>
        <dbReference type="ARBA" id="ARBA00004606"/>
    </source>
</evidence>
<evidence type="ECO:0000256" key="3">
    <source>
        <dbReference type="ARBA" id="ARBA00022692"/>
    </source>
</evidence>
<reference evidence="9" key="1">
    <citation type="submission" date="2020-04" db="EMBL/GenBank/DDBJ databases">
        <title>Hybrid Assembly of Korean Phytophthora infestans isolates.</title>
        <authorList>
            <person name="Prokchorchik M."/>
            <person name="Lee Y."/>
            <person name="Seo J."/>
            <person name="Cho J.-H."/>
            <person name="Park Y.-E."/>
            <person name="Jang D.-C."/>
            <person name="Im J.-S."/>
            <person name="Choi J.-G."/>
            <person name="Park H.-J."/>
            <person name="Lee G.-B."/>
            <person name="Lee Y.-G."/>
            <person name="Hong S.-Y."/>
            <person name="Cho K."/>
            <person name="Sohn K.H."/>
        </authorList>
    </citation>
    <scope>NUCLEOTIDE SEQUENCE</scope>
    <source>
        <strain evidence="9">KR_1_A1</strain>
    </source>
</reference>
<evidence type="ECO:0000256" key="1">
    <source>
        <dbReference type="ARBA" id="ARBA00004394"/>
    </source>
</evidence>
<dbReference type="PANTHER" id="PTHR31646:SF1">
    <property type="entry name" value="ALPHA-1,2-MANNOSYLTRANSFERASE MNN2"/>
    <property type="match status" value="1"/>
</dbReference>
<keyword evidence="3" id="KW-0812">Transmembrane</keyword>
<evidence type="ECO:0000256" key="7">
    <source>
        <dbReference type="ARBA" id="ARBA00023136"/>
    </source>
</evidence>
<evidence type="ECO:0000313" key="10">
    <source>
        <dbReference type="Proteomes" id="UP000602510"/>
    </source>
</evidence>
<dbReference type="PANTHER" id="PTHR31646">
    <property type="entry name" value="ALPHA-1,2-MANNOSYLTRANSFERASE MNN2"/>
    <property type="match status" value="1"/>
</dbReference>